<sequence length="46" mass="5476">MQLYFIGELTYSEIAKQEKISYYQVEKTVNTIIQAVDEKMKETKEN</sequence>
<dbReference type="AlphaFoldDB" id="A0A0V8EBW4"/>
<organism evidence="1 2">
    <name type="scientific">Lactococcus lactis subsp. lactis</name>
    <name type="common">Streptococcus lactis</name>
    <dbReference type="NCBI Taxonomy" id="1360"/>
    <lineage>
        <taxon>Bacteria</taxon>
        <taxon>Bacillati</taxon>
        <taxon>Bacillota</taxon>
        <taxon>Bacilli</taxon>
        <taxon>Lactobacillales</taxon>
        <taxon>Streptococcaceae</taxon>
        <taxon>Lactococcus</taxon>
    </lineage>
</organism>
<proteinExistence type="predicted"/>
<evidence type="ECO:0000313" key="2">
    <source>
        <dbReference type="Proteomes" id="UP000053719"/>
    </source>
</evidence>
<reference evidence="2" key="1">
    <citation type="submission" date="2015-10" db="EMBL/GenBank/DDBJ databases">
        <title>Draft Genome Sequences of 11 Lactococcus lactis subspecies cremoris strains.</title>
        <authorList>
            <person name="Wels M."/>
            <person name="Backus L."/>
            <person name="Boekhorst J."/>
            <person name="Dijkstra A."/>
            <person name="Beerthuizen M."/>
            <person name="Kelly W."/>
            <person name="Siezen R."/>
            <person name="Bachmann H."/>
            <person name="Van Hijum S."/>
        </authorList>
    </citation>
    <scope>NUCLEOTIDE SEQUENCE [LARGE SCALE GENOMIC DNA]</scope>
    <source>
        <strain evidence="2">M20</strain>
    </source>
</reference>
<dbReference type="Proteomes" id="UP000053719">
    <property type="component" value="Unassembled WGS sequence"/>
</dbReference>
<comment type="caution">
    <text evidence="1">The sequence shown here is derived from an EMBL/GenBank/DDBJ whole genome shotgun (WGS) entry which is preliminary data.</text>
</comment>
<dbReference type="SUPFAM" id="SSF88659">
    <property type="entry name" value="Sigma3 and sigma4 domains of RNA polymerase sigma factors"/>
    <property type="match status" value="1"/>
</dbReference>
<dbReference type="EMBL" id="LKLU01000007">
    <property type="protein sequence ID" value="KSU23176.1"/>
    <property type="molecule type" value="Genomic_DNA"/>
</dbReference>
<dbReference type="PATRIC" id="fig|1360.114.peg.276"/>
<gene>
    <name evidence="1" type="ORF">M20_0247</name>
</gene>
<accession>A0A0V8EBW4</accession>
<name>A0A0V8EBW4_LACLL</name>
<protein>
    <submittedName>
        <fullName evidence="1">Uncharacterized protein</fullName>
    </submittedName>
</protein>
<evidence type="ECO:0000313" key="1">
    <source>
        <dbReference type="EMBL" id="KSU23176.1"/>
    </source>
</evidence>
<dbReference type="InterPro" id="IPR013324">
    <property type="entry name" value="RNA_pol_sigma_r3/r4-like"/>
</dbReference>